<dbReference type="EMBL" id="VJOM01000055">
    <property type="protein sequence ID" value="TSE28512.1"/>
    <property type="molecule type" value="Genomic_DNA"/>
</dbReference>
<comment type="caution">
    <text evidence="1">The sequence shown here is derived from an EMBL/GenBank/DDBJ whole genome shotgun (WGS) entry which is preliminary data.</text>
</comment>
<organism evidence="1 2">
    <name type="scientific">Tepidimonas taiwanensis</name>
    <dbReference type="NCBI Taxonomy" id="307486"/>
    <lineage>
        <taxon>Bacteria</taxon>
        <taxon>Pseudomonadati</taxon>
        <taxon>Pseudomonadota</taxon>
        <taxon>Betaproteobacteria</taxon>
        <taxon>Burkholderiales</taxon>
        <taxon>Tepidimonas</taxon>
    </lineage>
</organism>
<evidence type="ECO:0000313" key="1">
    <source>
        <dbReference type="EMBL" id="TSE28512.1"/>
    </source>
</evidence>
<reference evidence="1 2" key="1">
    <citation type="submission" date="2019-07" db="EMBL/GenBank/DDBJ databases">
        <title>Tepidimonas taiwanensis I1-1 draft genome.</title>
        <authorList>
            <person name="Da Costa M.S."/>
            <person name="Froufe H.J.C."/>
            <person name="Egas C."/>
            <person name="Albuquerque L."/>
        </authorList>
    </citation>
    <scope>NUCLEOTIDE SEQUENCE [LARGE SCALE GENOMIC DNA]</scope>
    <source>
        <strain evidence="1 2">I1-1</strain>
    </source>
</reference>
<keyword evidence="2" id="KW-1185">Reference proteome</keyword>
<name>A0A554WY45_9BURK</name>
<dbReference type="AlphaFoldDB" id="A0A554WY45"/>
<dbReference type="RefSeq" id="WP_058616383.1">
    <property type="nucleotide sequence ID" value="NZ_CP083911.1"/>
</dbReference>
<evidence type="ECO:0000313" key="2">
    <source>
        <dbReference type="Proteomes" id="UP000317763"/>
    </source>
</evidence>
<protein>
    <submittedName>
        <fullName evidence="1">Uncharacterized protein</fullName>
    </submittedName>
</protein>
<sequence>MSQFVDVPPLEPLLAGTLALLHWQATRDTQRPPCPFSARKLAANLRRMADHPALSEPLAIVLHRLANEWSERAARTADGWDEVGDGLSRSPVH</sequence>
<proteinExistence type="predicted"/>
<dbReference type="STRING" id="307486.GCA_000807215_00549"/>
<dbReference type="OrthoDB" id="9157412at2"/>
<accession>A0A554WY45</accession>
<gene>
    <name evidence="1" type="ORF">Ttaiw_02583</name>
</gene>
<dbReference type="Proteomes" id="UP000317763">
    <property type="component" value="Unassembled WGS sequence"/>
</dbReference>